<evidence type="ECO:0000313" key="5">
    <source>
        <dbReference type="EMBL" id="KAF4611328.1"/>
    </source>
</evidence>
<evidence type="ECO:0000256" key="2">
    <source>
        <dbReference type="ARBA" id="ARBA00022857"/>
    </source>
</evidence>
<keyword evidence="2" id="KW-0521">NADP</keyword>
<dbReference type="PRINTS" id="PR00081">
    <property type="entry name" value="GDHRDH"/>
</dbReference>
<dbReference type="SUPFAM" id="SSF51735">
    <property type="entry name" value="NAD(P)-binding Rossmann-fold domains"/>
    <property type="match status" value="1"/>
</dbReference>
<comment type="similarity">
    <text evidence="1">Belongs to the short-chain dehydrogenases/reductases (SDR) family.</text>
</comment>
<keyword evidence="4" id="KW-0812">Transmembrane</keyword>
<keyword evidence="6" id="KW-1185">Reference proteome</keyword>
<name>A0A8H4QI36_9HELO</name>
<sequence>MNPTFEHPPFYNFIPYFIKNPVNTMIKLSGLWAIIKEFLHAMFFYGRLRTKTELPSNFSFAHQVVLITGATSGIGLATAILYVRMGAMSVIITARTARKGAVAKAEIEKQTATTGIVQVRLLNMDTFEGVRGFVNETRKEIHGIDIVILNAGIHNFAHRQSPDGWEGDLQVNTLSTSLLGILILQWMRDLKKPGQLQHLCFIATGAFTDVDIKSKTFPKHDVLRTVNSHDNYVSPRWNYFISKLFLVYAMKELSKLEVKREKENAIIINAVCPGMIKTKVIREFEEKGALHRFIAWMVFYFMASPPGDAGKTIVSATLTTKDEQGNFIQPYWTEEQYLKVGPATDENGNCLSDLPDSTTGSSLLADGLDQSAT</sequence>
<keyword evidence="3" id="KW-0560">Oxidoreductase</keyword>
<dbReference type="PANTHER" id="PTHR24320">
    <property type="entry name" value="RETINOL DEHYDROGENASE"/>
    <property type="match status" value="1"/>
</dbReference>
<dbReference type="Proteomes" id="UP000566819">
    <property type="component" value="Unassembled WGS sequence"/>
</dbReference>
<gene>
    <name evidence="5" type="ORF">G7Y89_g15685</name>
</gene>
<organism evidence="5 6">
    <name type="scientific">Cudoniella acicularis</name>
    <dbReference type="NCBI Taxonomy" id="354080"/>
    <lineage>
        <taxon>Eukaryota</taxon>
        <taxon>Fungi</taxon>
        <taxon>Dikarya</taxon>
        <taxon>Ascomycota</taxon>
        <taxon>Pezizomycotina</taxon>
        <taxon>Leotiomycetes</taxon>
        <taxon>Helotiales</taxon>
        <taxon>Tricladiaceae</taxon>
        <taxon>Cudoniella</taxon>
    </lineage>
</organism>
<evidence type="ECO:0000256" key="1">
    <source>
        <dbReference type="ARBA" id="ARBA00006484"/>
    </source>
</evidence>
<accession>A0A8H4QI36</accession>
<dbReference type="EMBL" id="JAAMPI010002600">
    <property type="protein sequence ID" value="KAF4611328.1"/>
    <property type="molecule type" value="Genomic_DNA"/>
</dbReference>
<proteinExistence type="inferred from homology"/>
<dbReference type="OrthoDB" id="542013at2759"/>
<feature type="transmembrane region" description="Helical" evidence="4">
    <location>
        <begin position="60"/>
        <end position="83"/>
    </location>
</feature>
<evidence type="ECO:0000256" key="4">
    <source>
        <dbReference type="SAM" id="Phobius"/>
    </source>
</evidence>
<evidence type="ECO:0000313" key="6">
    <source>
        <dbReference type="Proteomes" id="UP000566819"/>
    </source>
</evidence>
<reference evidence="5 6" key="1">
    <citation type="submission" date="2020-03" db="EMBL/GenBank/DDBJ databases">
        <title>Draft Genome Sequence of Cudoniella acicularis.</title>
        <authorList>
            <person name="Buettner E."/>
            <person name="Kellner H."/>
        </authorList>
    </citation>
    <scope>NUCLEOTIDE SEQUENCE [LARGE SCALE GENOMIC DNA]</scope>
    <source>
        <strain evidence="5 6">DSM 108380</strain>
    </source>
</reference>
<dbReference type="Pfam" id="PF00106">
    <property type="entry name" value="adh_short"/>
    <property type="match status" value="1"/>
</dbReference>
<dbReference type="GO" id="GO:0016491">
    <property type="term" value="F:oxidoreductase activity"/>
    <property type="evidence" value="ECO:0007669"/>
    <property type="project" value="UniProtKB-KW"/>
</dbReference>
<comment type="caution">
    <text evidence="5">The sequence shown here is derived from an EMBL/GenBank/DDBJ whole genome shotgun (WGS) entry which is preliminary data.</text>
</comment>
<dbReference type="InterPro" id="IPR036291">
    <property type="entry name" value="NAD(P)-bd_dom_sf"/>
</dbReference>
<dbReference type="PANTHER" id="PTHR24320:SF252">
    <property type="entry name" value="DEHYDROGENASE_REDUCTASE FAMILY PROTEIN, PUTATIVE (AFU_ORTHOLOGUE AFUA_3G08550)-RELATED"/>
    <property type="match status" value="1"/>
</dbReference>
<keyword evidence="4" id="KW-0472">Membrane</keyword>
<dbReference type="InterPro" id="IPR002347">
    <property type="entry name" value="SDR_fam"/>
</dbReference>
<dbReference type="Gene3D" id="3.40.50.720">
    <property type="entry name" value="NAD(P)-binding Rossmann-like Domain"/>
    <property type="match status" value="1"/>
</dbReference>
<evidence type="ECO:0000256" key="3">
    <source>
        <dbReference type="ARBA" id="ARBA00023002"/>
    </source>
</evidence>
<keyword evidence="4" id="KW-1133">Transmembrane helix</keyword>
<dbReference type="AlphaFoldDB" id="A0A8H4QI36"/>
<protein>
    <submittedName>
        <fullName evidence="5">Uncharacterized protein</fullName>
    </submittedName>
</protein>